<gene>
    <name evidence="2" type="ORF">DWB78_16325</name>
    <name evidence="3" type="ORF">SAMN05216278_3119</name>
</gene>
<dbReference type="Proteomes" id="UP000255421">
    <property type="component" value="Unassembled WGS sequence"/>
</dbReference>
<organism evidence="3 4">
    <name type="scientific">Halopelagius longus</name>
    <dbReference type="NCBI Taxonomy" id="1236180"/>
    <lineage>
        <taxon>Archaea</taxon>
        <taxon>Methanobacteriati</taxon>
        <taxon>Methanobacteriota</taxon>
        <taxon>Stenosarchaea group</taxon>
        <taxon>Halobacteria</taxon>
        <taxon>Halobacteriales</taxon>
        <taxon>Haloferacaceae</taxon>
    </lineage>
</organism>
<dbReference type="RefSeq" id="WP_092538638.1">
    <property type="nucleotide sequence ID" value="NZ_FNKQ01000004.1"/>
</dbReference>
<evidence type="ECO:0000313" key="5">
    <source>
        <dbReference type="Proteomes" id="UP000255421"/>
    </source>
</evidence>
<sequence length="294" mass="30913">MSKEHDRDKPQETKSSLNRRSFVKAVGTSSIAVGALGSQVAAAEQATDSDLERALHSPGVQSILDELNDPELGEAKHQVQQLDGSNSELELVTISVEFGKIIYAEVDNQESAQFHFGNDLKGSVQNELPDKYQDFPSGSDPLLLGKEDDVVFRRSATSQEREIVGQIADIDDEAMVTTGSDIDDFLITKSDESAHSFNLTFEEEFDSTTDELGVDVSINQKSATLSPQIRTQEQNCGPALGDCLASGAGCAACSGTCAGAPTGIGAVACAACLQGVCVGVAGVECAQAFGVCLS</sequence>
<name>A0A1H1FBD2_9EURY</name>
<keyword evidence="5" id="KW-1185">Reference proteome</keyword>
<proteinExistence type="predicted"/>
<feature type="compositionally biased region" description="Basic and acidic residues" evidence="1">
    <location>
        <begin position="1"/>
        <end position="12"/>
    </location>
</feature>
<dbReference type="EMBL" id="QQST01000002">
    <property type="protein sequence ID" value="RDI70182.1"/>
    <property type="molecule type" value="Genomic_DNA"/>
</dbReference>
<dbReference type="AlphaFoldDB" id="A0A1H1FBD2"/>
<reference evidence="4" key="1">
    <citation type="submission" date="2016-10" db="EMBL/GenBank/DDBJ databases">
        <authorList>
            <person name="Varghese N."/>
            <person name="Submissions S."/>
        </authorList>
    </citation>
    <scope>NUCLEOTIDE SEQUENCE [LARGE SCALE GENOMIC DNA]</scope>
    <source>
        <strain evidence="4">CGMCC 1.12397</strain>
    </source>
</reference>
<reference evidence="2 5" key="3">
    <citation type="submission" date="2018-07" db="EMBL/GenBank/DDBJ databases">
        <title>Genome sequence of extremly halophilic archaeon Halopelagius longus strain BC12-B1.</title>
        <authorList>
            <person name="Zhang X."/>
        </authorList>
    </citation>
    <scope>NUCLEOTIDE SEQUENCE [LARGE SCALE GENOMIC DNA]</scope>
    <source>
        <strain evidence="2 5">BC12-B1</strain>
    </source>
</reference>
<accession>A0A1H1FBD2</accession>
<dbReference type="InterPro" id="IPR006311">
    <property type="entry name" value="TAT_signal"/>
</dbReference>
<evidence type="ECO:0000313" key="3">
    <source>
        <dbReference type="EMBL" id="SDQ98261.1"/>
    </source>
</evidence>
<dbReference type="PROSITE" id="PS51318">
    <property type="entry name" value="TAT"/>
    <property type="match status" value="1"/>
</dbReference>
<evidence type="ECO:0000313" key="4">
    <source>
        <dbReference type="Proteomes" id="UP000199289"/>
    </source>
</evidence>
<reference evidence="3" key="2">
    <citation type="submission" date="2016-10" db="EMBL/GenBank/DDBJ databases">
        <authorList>
            <person name="de Groot N.N."/>
        </authorList>
    </citation>
    <scope>NUCLEOTIDE SEQUENCE [LARGE SCALE GENOMIC DNA]</scope>
    <source>
        <strain evidence="3">CGMCC 1.12397</strain>
    </source>
</reference>
<dbReference type="EMBL" id="FNKQ01000004">
    <property type="protein sequence ID" value="SDQ98261.1"/>
    <property type="molecule type" value="Genomic_DNA"/>
</dbReference>
<feature type="region of interest" description="Disordered" evidence="1">
    <location>
        <begin position="1"/>
        <end position="21"/>
    </location>
</feature>
<evidence type="ECO:0000313" key="2">
    <source>
        <dbReference type="EMBL" id="RDI70182.1"/>
    </source>
</evidence>
<protein>
    <submittedName>
        <fullName evidence="3">Uncharacterized protein</fullName>
    </submittedName>
</protein>
<dbReference type="Proteomes" id="UP000199289">
    <property type="component" value="Unassembled WGS sequence"/>
</dbReference>
<evidence type="ECO:0000256" key="1">
    <source>
        <dbReference type="SAM" id="MobiDB-lite"/>
    </source>
</evidence>